<dbReference type="Gene3D" id="3.10.450.320">
    <property type="entry name" value="Mitochondrial import inner membrane translocase subunit Tim21"/>
    <property type="match status" value="1"/>
</dbReference>
<keyword evidence="5" id="KW-0809">Transit peptide</keyword>
<organism evidence="10 11">
    <name type="scientific">Rasamsonia emersonii (strain ATCC 16479 / CBS 393.64 / IMI 116815)</name>
    <dbReference type="NCBI Taxonomy" id="1408163"/>
    <lineage>
        <taxon>Eukaryota</taxon>
        <taxon>Fungi</taxon>
        <taxon>Dikarya</taxon>
        <taxon>Ascomycota</taxon>
        <taxon>Pezizomycotina</taxon>
        <taxon>Eurotiomycetes</taxon>
        <taxon>Eurotiomycetidae</taxon>
        <taxon>Eurotiales</taxon>
        <taxon>Trichocomaceae</taxon>
        <taxon>Rasamsonia</taxon>
    </lineage>
</organism>
<keyword evidence="8 9" id="KW-0472">Membrane</keyword>
<keyword evidence="11" id="KW-1185">Reference proteome</keyword>
<dbReference type="OrthoDB" id="436405at2759"/>
<reference evidence="10 11" key="1">
    <citation type="submission" date="2015-04" db="EMBL/GenBank/DDBJ databases">
        <authorList>
            <person name="Heijne W.H."/>
            <person name="Fedorova N.D."/>
            <person name="Nierman W.C."/>
            <person name="Vollebregt A.W."/>
            <person name="Zhao Z."/>
            <person name="Wu L."/>
            <person name="Kumar M."/>
            <person name="Stam H."/>
            <person name="van den Berg M.A."/>
            <person name="Pel H.J."/>
        </authorList>
    </citation>
    <scope>NUCLEOTIDE SEQUENCE [LARGE SCALE GENOMIC DNA]</scope>
    <source>
        <strain evidence="10 11">CBS 393.64</strain>
    </source>
</reference>
<evidence type="ECO:0000313" key="10">
    <source>
        <dbReference type="EMBL" id="KKA19098.1"/>
    </source>
</evidence>
<dbReference type="STRING" id="1408163.A0A0F4YN71"/>
<name>A0A0F4YN71_RASE3</name>
<keyword evidence="4 9" id="KW-0812">Transmembrane</keyword>
<evidence type="ECO:0000256" key="1">
    <source>
        <dbReference type="ARBA" id="ARBA00004304"/>
    </source>
</evidence>
<dbReference type="PANTHER" id="PTHR13032">
    <property type="entry name" value="MITOCHONDRIAL IMPORT INNER MEMBRANE TRANSLOCASE SUBUNIT TIM21"/>
    <property type="match status" value="1"/>
</dbReference>
<dbReference type="EMBL" id="LASV01000383">
    <property type="protein sequence ID" value="KKA19098.1"/>
    <property type="molecule type" value="Genomic_DNA"/>
</dbReference>
<evidence type="ECO:0000256" key="9">
    <source>
        <dbReference type="RuleBase" id="RU367142"/>
    </source>
</evidence>
<dbReference type="GeneID" id="25319228"/>
<comment type="caution">
    <text evidence="10">The sequence shown here is derived from an EMBL/GenBank/DDBJ whole genome shotgun (WGS) entry which is preliminary data.</text>
</comment>
<comment type="subcellular location">
    <subcellularLocation>
        <location evidence="9">Mitochondrion inner membrane</location>
        <topology evidence="9">Single-pass membrane protein</topology>
    </subcellularLocation>
    <subcellularLocation>
        <location evidence="1">Mitochondrion membrane</location>
        <topology evidence="1">Single-pass membrane protein</topology>
    </subcellularLocation>
</comment>
<sequence length="232" mass="26073">MNRSLRLSPCPLRASRPPSALLSTSTSLVIGGLPRRYATHSSLGGQGTTSSSGPTRKQITVISDDGRLRWSELSGKEKVARATQQSFNFMLVVIGAVMTGGVFTFLYLDVFSPNSKTRLFNKAVERIKEDPRCTALLGDSKQIKAYGESTWNKWARNRPIACVSIDRWDWIVGLTLNRTTEEKDQSGREHLKMRFHVEGPLNSGTVILHMVRPQDQNEYQYRILALDVKGRY</sequence>
<evidence type="ECO:0000256" key="2">
    <source>
        <dbReference type="ARBA" id="ARBA00010867"/>
    </source>
</evidence>
<keyword evidence="6 9" id="KW-1133">Transmembrane helix</keyword>
<comment type="subunit">
    <text evidence="9">Component of the TIM23 complex.</text>
</comment>
<dbReference type="RefSeq" id="XP_013325710.1">
    <property type="nucleotide sequence ID" value="XM_013470256.1"/>
</dbReference>
<dbReference type="AlphaFoldDB" id="A0A0F4YN71"/>
<comment type="similarity">
    <text evidence="2 9">Belongs to the TIM21 family.</text>
</comment>
<accession>A0A0F4YN71</accession>
<feature type="transmembrane region" description="Helical" evidence="9">
    <location>
        <begin position="87"/>
        <end position="108"/>
    </location>
</feature>
<evidence type="ECO:0000256" key="5">
    <source>
        <dbReference type="ARBA" id="ARBA00022946"/>
    </source>
</evidence>
<keyword evidence="7 9" id="KW-0496">Mitochondrion</keyword>
<keyword evidence="9" id="KW-0999">Mitochondrion inner membrane</keyword>
<dbReference type="Pfam" id="PF08294">
    <property type="entry name" value="TIM21"/>
    <property type="match status" value="1"/>
</dbReference>
<evidence type="ECO:0000256" key="6">
    <source>
        <dbReference type="ARBA" id="ARBA00022989"/>
    </source>
</evidence>
<evidence type="ECO:0000256" key="4">
    <source>
        <dbReference type="ARBA" id="ARBA00022692"/>
    </source>
</evidence>
<keyword evidence="9" id="KW-0811">Translocation</keyword>
<dbReference type="GO" id="GO:0030150">
    <property type="term" value="P:protein import into mitochondrial matrix"/>
    <property type="evidence" value="ECO:0007669"/>
    <property type="project" value="UniProtKB-UniRule"/>
</dbReference>
<dbReference type="InterPro" id="IPR013261">
    <property type="entry name" value="Tim21"/>
</dbReference>
<comment type="function">
    <text evidence="9">Essential component of the TIM23 complex, a complex that mediates the translocation of transit peptide-containing proteins across the mitochondrial inner membrane.</text>
</comment>
<evidence type="ECO:0000256" key="7">
    <source>
        <dbReference type="ARBA" id="ARBA00023128"/>
    </source>
</evidence>
<protein>
    <recommendedName>
        <fullName evidence="3 9">Mitochondrial import inner membrane translocase subunit Tim21</fullName>
    </recommendedName>
</protein>
<dbReference type="PANTHER" id="PTHR13032:SF6">
    <property type="entry name" value="MITOCHONDRIAL IMPORT INNER MEMBRANE TRANSLOCASE SUBUNIT TIM21"/>
    <property type="match status" value="1"/>
</dbReference>
<proteinExistence type="inferred from homology"/>
<evidence type="ECO:0000313" key="11">
    <source>
        <dbReference type="Proteomes" id="UP000053958"/>
    </source>
</evidence>
<gene>
    <name evidence="10" type="ORF">T310_6951</name>
</gene>
<keyword evidence="9" id="KW-0653">Protein transport</keyword>
<dbReference type="GO" id="GO:0005744">
    <property type="term" value="C:TIM23 mitochondrial import inner membrane translocase complex"/>
    <property type="evidence" value="ECO:0007669"/>
    <property type="project" value="UniProtKB-UniRule"/>
</dbReference>
<dbReference type="InterPro" id="IPR038552">
    <property type="entry name" value="Tim21_IMS_sf"/>
</dbReference>
<keyword evidence="9" id="KW-0813">Transport</keyword>
<evidence type="ECO:0000256" key="8">
    <source>
        <dbReference type="ARBA" id="ARBA00023136"/>
    </source>
</evidence>
<evidence type="ECO:0000256" key="3">
    <source>
        <dbReference type="ARBA" id="ARBA00020726"/>
    </source>
</evidence>
<dbReference type="Proteomes" id="UP000053958">
    <property type="component" value="Unassembled WGS sequence"/>
</dbReference>